<dbReference type="CDD" id="cd03809">
    <property type="entry name" value="GT4_MtfB-like"/>
    <property type="match status" value="1"/>
</dbReference>
<dbReference type="SUPFAM" id="SSF53756">
    <property type="entry name" value="UDP-Glycosyltransferase/glycogen phosphorylase"/>
    <property type="match status" value="2"/>
</dbReference>
<dbReference type="GO" id="GO:0009103">
    <property type="term" value="P:lipopolysaccharide biosynthetic process"/>
    <property type="evidence" value="ECO:0007669"/>
    <property type="project" value="TreeGrafter"/>
</dbReference>
<name>A0A5P9XRC5_ACITH</name>
<dbReference type="Pfam" id="PF00534">
    <property type="entry name" value="Glycos_transf_1"/>
    <property type="match status" value="2"/>
</dbReference>
<dbReference type="InterPro" id="IPR001296">
    <property type="entry name" value="Glyco_trans_1"/>
</dbReference>
<proteinExistence type="predicted"/>
<dbReference type="RefSeq" id="WP_153940783.1">
    <property type="nucleotide sequence ID" value="NZ_CP045571.1"/>
</dbReference>
<dbReference type="CDD" id="cd03801">
    <property type="entry name" value="GT4_PimA-like"/>
    <property type="match status" value="1"/>
</dbReference>
<dbReference type="AlphaFoldDB" id="A0A5P9XRC5"/>
<reference evidence="2 3" key="1">
    <citation type="submission" date="2019-10" db="EMBL/GenBank/DDBJ databases">
        <authorList>
            <person name="Wang R."/>
        </authorList>
    </citation>
    <scope>NUCLEOTIDE SEQUENCE [LARGE SCALE GENOMIC DNA]</scope>
    <source>
        <strain evidence="2 3">ATCC 19377</strain>
    </source>
</reference>
<dbReference type="EMBL" id="CP045571">
    <property type="protein sequence ID" value="QFX96585.1"/>
    <property type="molecule type" value="Genomic_DNA"/>
</dbReference>
<dbReference type="PANTHER" id="PTHR46401">
    <property type="entry name" value="GLYCOSYLTRANSFERASE WBBK-RELATED"/>
    <property type="match status" value="1"/>
</dbReference>
<dbReference type="Gene3D" id="3.40.50.2000">
    <property type="entry name" value="Glycogen Phosphorylase B"/>
    <property type="match status" value="3"/>
</dbReference>
<sequence length="977" mass="110574">MQHYTRLAFVSPIPPEKTGIADYAAELLPELARHYEITVIVQQDVVGDHWVQANAPIRNGSWFRKNERNFDRVLYHFGNSPFHDHMFDLLAVIPGVVVLHDFYLSWPVWHRDEHGSDKDGWVRVLLQEHGWNTARARLAVTNRTDLVKVVNTYPCNLNVLQQALGVIVHSDFSRQLARQFYGDQAAEDWTIIPLLRQPPLQKNKVTARQNLGLSPNDFVVCSFGVLGPTKLNHHLLKAWLASPLATQSHCFLVFVGENDGGEYGQVLLKTIARSVAKDRILITGWTSNETYQDWLVAADMAVQLRTLSRGETSAAVLDCMNYGLPLIANAHGSIDELPVDVLCLLPDVFSDSQLTEAITALYHEQSGLNKLSTNAMAYIRTQHSPRFCADQYSEAIETAYSKAEQTIYGLSQQLPQISPSLSINEYLHFANALAANFPPAPRIRQLLLDVSAIVSSDLKSGIERVVRAILDRLVESPPEGWVVVPVYATNDQQGYRNARQFMCRFLDIRADWAEDSPVQVWQGDVFWGLDYHPYVVPAQESILNTWRNRGVRVYFVVYDLLPVLMAEAFPEGAKQGHHRWLQTITRMDGVLCISQSVADELYDWLQVFGDKRESPFSVYWFHLGADVDKSNPSFGLPIDAAQTLHSMTARPSFLMVGTIEPRKGYLQTLHAFDLLWAQGVDCNLVIVGKEGWKLVPGPQRYDIPKIVECLRTHPECGKHLFWLESSSDEYLEQIYTVSTCLIAASYGEGFGLPLIEAARHGLPLLVRDIPVFHEVTTGQAHFFADTRQPEVIAEAVIHWLAHYHKGQHLRSDTMPHLTWIQSVRNALDIVLGKSAPYVTWMPDGIRRYWGSDPRLHTEVGQTKGCSIKTSGIAGFLIYGPYERYEAGRYRIILKGEAERLTGNEILNLVCNHGEFRLSQVNLTACEPGQYHQEYDFNLDTTYDDLEFQICVTEETDFIINELMIIDQKNEIPLILSA</sequence>
<feature type="domain" description="Glycosyl transferase family 1" evidence="1">
    <location>
        <begin position="650"/>
        <end position="803"/>
    </location>
</feature>
<organism evidence="2 3">
    <name type="scientific">Acidithiobacillus thiooxidans ATCC 19377</name>
    <dbReference type="NCBI Taxonomy" id="637390"/>
    <lineage>
        <taxon>Bacteria</taxon>
        <taxon>Pseudomonadati</taxon>
        <taxon>Pseudomonadota</taxon>
        <taxon>Acidithiobacillia</taxon>
        <taxon>Acidithiobacillales</taxon>
        <taxon>Acidithiobacillaceae</taxon>
        <taxon>Acidithiobacillus</taxon>
    </lineage>
</organism>
<dbReference type="PANTHER" id="PTHR46401:SF9">
    <property type="entry name" value="MANNOSYLTRANSFERASE A"/>
    <property type="match status" value="1"/>
</dbReference>
<dbReference type="KEGG" id="atx:GCD22_02380"/>
<dbReference type="GeneID" id="60696646"/>
<gene>
    <name evidence="2" type="ORF">GCD22_02380</name>
</gene>
<evidence type="ECO:0000259" key="1">
    <source>
        <dbReference type="Pfam" id="PF00534"/>
    </source>
</evidence>
<protein>
    <recommendedName>
        <fullName evidence="1">Glycosyl transferase family 1 domain-containing protein</fullName>
    </recommendedName>
</protein>
<dbReference type="Proteomes" id="UP000363590">
    <property type="component" value="Chromosome"/>
</dbReference>
<feature type="domain" description="Glycosyl transferase family 1" evidence="1">
    <location>
        <begin position="207"/>
        <end position="375"/>
    </location>
</feature>
<evidence type="ECO:0000313" key="3">
    <source>
        <dbReference type="Proteomes" id="UP000363590"/>
    </source>
</evidence>
<evidence type="ECO:0000313" key="2">
    <source>
        <dbReference type="EMBL" id="QFX96585.1"/>
    </source>
</evidence>
<accession>A0A5P9XRC5</accession>
<dbReference type="GO" id="GO:0016757">
    <property type="term" value="F:glycosyltransferase activity"/>
    <property type="evidence" value="ECO:0007669"/>
    <property type="project" value="InterPro"/>
</dbReference>